<evidence type="ECO:0000256" key="2">
    <source>
        <dbReference type="ARBA" id="ARBA00022695"/>
    </source>
</evidence>
<evidence type="ECO:0000256" key="8">
    <source>
        <dbReference type="PROSITE-ProRule" id="PRU00450"/>
    </source>
</evidence>
<dbReference type="GO" id="GO:0004523">
    <property type="term" value="F:RNA-DNA hybrid ribonuclease activity"/>
    <property type="evidence" value="ECO:0007669"/>
    <property type="project" value="InterPro"/>
</dbReference>
<organism evidence="12 13">
    <name type="scientific">Lonchura striata</name>
    <name type="common">white-rumped munia</name>
    <dbReference type="NCBI Taxonomy" id="40157"/>
    <lineage>
        <taxon>Eukaryota</taxon>
        <taxon>Metazoa</taxon>
        <taxon>Chordata</taxon>
        <taxon>Craniata</taxon>
        <taxon>Vertebrata</taxon>
        <taxon>Euteleostomi</taxon>
        <taxon>Archelosauria</taxon>
        <taxon>Archosauria</taxon>
        <taxon>Dinosauria</taxon>
        <taxon>Saurischia</taxon>
        <taxon>Theropoda</taxon>
        <taxon>Coelurosauria</taxon>
        <taxon>Aves</taxon>
        <taxon>Neognathae</taxon>
        <taxon>Neoaves</taxon>
        <taxon>Telluraves</taxon>
        <taxon>Australaves</taxon>
        <taxon>Passeriformes</taxon>
        <taxon>Passeroidea</taxon>
        <taxon>Estrildidae</taxon>
        <taxon>Estrildinae</taxon>
        <taxon>Lonchura</taxon>
    </lineage>
</organism>
<evidence type="ECO:0000256" key="9">
    <source>
        <dbReference type="SAM" id="MobiDB-lite"/>
    </source>
</evidence>
<dbReference type="AlphaFoldDB" id="A0A218ULS0"/>
<dbReference type="InterPro" id="IPR002156">
    <property type="entry name" value="RNaseH_domain"/>
</dbReference>
<dbReference type="InterPro" id="IPR036157">
    <property type="entry name" value="dUTPase-like_sf"/>
</dbReference>
<dbReference type="SUPFAM" id="SSF51283">
    <property type="entry name" value="dUTPase-like"/>
    <property type="match status" value="1"/>
</dbReference>
<evidence type="ECO:0000256" key="6">
    <source>
        <dbReference type="ARBA" id="ARBA00022801"/>
    </source>
</evidence>
<keyword evidence="13" id="KW-1185">Reference proteome</keyword>
<proteinExistence type="predicted"/>
<dbReference type="PROSITE" id="PS50879">
    <property type="entry name" value="RNASE_H_1"/>
    <property type="match status" value="1"/>
</dbReference>
<sequence length="754" mass="83781">MERQAAYDLFTAFLQRRQIKGIDLQKDLPGLLAYGYAKGFFVNPHTVHELSEWHKFVDKLWEDILDDDKTAKELGKLWKLLQHQAEKKAAAQGTSALEKNRGYSREDWLPCVSMPPAVSTVELPPLRPVSEDTETESRCEPTAPPAPSEQKSTVCQSLSASKPTPRAESDLTEALARERREVWATLAREELDKGDGQALELAAELACPVIFQQQAGGGLTAQITLLDWKLLSQLRATVIQFGVTSEPARHILDYVWSTNILLPGDCRSHAKLIFSPHQRLLFGAHWQAEVNEDVAMQRQPGDPLHGVTVDELMGLGPYFCTEAQAMLGPEKCREAMRLARRAIDKVKDLGGLPAYMGIKQGRDETFGAFIDKAAAAIERAGVPEFMHYIGEIMIMVHTPFPPIRINKGQRIAQLVPLEQVTKAVSSWKAVRHGGDGFGSTGGLTLLTLDLNDRLRKEWIGKLSWMVRPQREKEQIPGAITAYTDAGKRSRTAAITWQEQEVWNHEILTANDSDTLQTLELAAVAWALTVLKGPLNIVTDSLYVVGVVERIEDAAIKEVRNQRLFELFIQLQKAVKIREHPYAIIHIRSHKWETGLGEGNAGADKLIAVTQTSPLSGQMLARETHSMFHQNAKGLQWEFGISHANATAIVRACPICSHHNGGHSMGWGVNPRGLSSNELWQMDVTHVNSFGRLKYVHVTIDTYSSLWVPAKWTKPALDESSLSSPDGSGPEENLREADSHSGTSSSRDKRTFPSD</sequence>
<keyword evidence="6" id="KW-0378">Hydrolase</keyword>
<dbReference type="Pfam" id="PF00075">
    <property type="entry name" value="RNase_H"/>
    <property type="match status" value="1"/>
</dbReference>
<dbReference type="Gene3D" id="1.10.10.200">
    <property type="match status" value="1"/>
</dbReference>
<evidence type="ECO:0000256" key="1">
    <source>
        <dbReference type="ARBA" id="ARBA00022679"/>
    </source>
</evidence>
<dbReference type="InterPro" id="IPR012337">
    <property type="entry name" value="RNaseH-like_sf"/>
</dbReference>
<feature type="region of interest" description="Disordered" evidence="9">
    <location>
        <begin position="715"/>
        <end position="754"/>
    </location>
</feature>
<dbReference type="InterPro" id="IPR017856">
    <property type="entry name" value="Integrase-like_N"/>
</dbReference>
<keyword evidence="7" id="KW-0695">RNA-directed DNA polymerase</keyword>
<dbReference type="InterPro" id="IPR003308">
    <property type="entry name" value="Integrase_Zn-bd_dom_N"/>
</dbReference>
<name>A0A218ULS0_9PASE</name>
<dbReference type="InterPro" id="IPR008919">
    <property type="entry name" value="Retrov_capsid_N"/>
</dbReference>
<protein>
    <submittedName>
        <fullName evidence="12">Pol polyprotein</fullName>
    </submittedName>
</protein>
<dbReference type="Pfam" id="PF00607">
    <property type="entry name" value="Gag_p24"/>
    <property type="match status" value="1"/>
</dbReference>
<evidence type="ECO:0000256" key="4">
    <source>
        <dbReference type="ARBA" id="ARBA00022723"/>
    </source>
</evidence>
<dbReference type="Gene3D" id="3.30.420.10">
    <property type="entry name" value="Ribonuclease H-like superfamily/Ribonuclease H"/>
    <property type="match status" value="2"/>
</dbReference>
<reference evidence="12 13" key="1">
    <citation type="submission" date="2017-05" db="EMBL/GenBank/DDBJ databases">
        <title>Genome of assembly of the Bengalese finch, Lonchura striata domestica.</title>
        <authorList>
            <person name="Colquitt B.M."/>
            <person name="Brainard M.S."/>
        </authorList>
    </citation>
    <scope>NUCLEOTIDE SEQUENCE [LARGE SCALE GENOMIC DNA]</scope>
    <source>
        <strain evidence="12">White83orange57</strain>
    </source>
</reference>
<keyword evidence="4" id="KW-0479">Metal-binding</keyword>
<dbReference type="SUPFAM" id="SSF46919">
    <property type="entry name" value="N-terminal Zn binding domain of HIV integrase"/>
    <property type="match status" value="1"/>
</dbReference>
<evidence type="ECO:0000256" key="7">
    <source>
        <dbReference type="ARBA" id="ARBA00022918"/>
    </source>
</evidence>
<keyword evidence="8" id="KW-0863">Zinc-finger</keyword>
<evidence type="ECO:0000256" key="3">
    <source>
        <dbReference type="ARBA" id="ARBA00022722"/>
    </source>
</evidence>
<keyword evidence="5" id="KW-0255">Endonuclease</keyword>
<evidence type="ECO:0000313" key="13">
    <source>
        <dbReference type="Proteomes" id="UP000197619"/>
    </source>
</evidence>
<dbReference type="EMBL" id="MUZQ01000237">
    <property type="protein sequence ID" value="OWK54521.1"/>
    <property type="molecule type" value="Genomic_DNA"/>
</dbReference>
<dbReference type="Proteomes" id="UP000197619">
    <property type="component" value="Unassembled WGS sequence"/>
</dbReference>
<dbReference type="SUPFAM" id="SSF53098">
    <property type="entry name" value="Ribonuclease H-like"/>
    <property type="match status" value="2"/>
</dbReference>
<dbReference type="GO" id="GO:0008270">
    <property type="term" value="F:zinc ion binding"/>
    <property type="evidence" value="ECO:0007669"/>
    <property type="project" value="UniProtKB-KW"/>
</dbReference>
<keyword evidence="3" id="KW-0540">Nuclease</keyword>
<feature type="compositionally biased region" description="Basic and acidic residues" evidence="9">
    <location>
        <begin position="745"/>
        <end position="754"/>
    </location>
</feature>
<feature type="region of interest" description="Disordered" evidence="9">
    <location>
        <begin position="120"/>
        <end position="172"/>
    </location>
</feature>
<feature type="domain" description="RNase H type-1" evidence="11">
    <location>
        <begin position="475"/>
        <end position="611"/>
    </location>
</feature>
<dbReference type="Pfam" id="PF00692">
    <property type="entry name" value="dUTPase"/>
    <property type="match status" value="1"/>
</dbReference>
<evidence type="ECO:0000259" key="10">
    <source>
        <dbReference type="PROSITE" id="PS50876"/>
    </source>
</evidence>
<dbReference type="InterPro" id="IPR029054">
    <property type="entry name" value="dUTPase-like"/>
</dbReference>
<dbReference type="GO" id="GO:0003964">
    <property type="term" value="F:RNA-directed DNA polymerase activity"/>
    <property type="evidence" value="ECO:0007669"/>
    <property type="project" value="UniProtKB-KW"/>
</dbReference>
<gene>
    <name evidence="12" type="primary">POL_13</name>
    <name evidence="12" type="ORF">RLOC_00008184</name>
</gene>
<dbReference type="SUPFAM" id="SSF47943">
    <property type="entry name" value="Retrovirus capsid protein, N-terminal core domain"/>
    <property type="match status" value="1"/>
</dbReference>
<keyword evidence="8" id="KW-0862">Zinc</keyword>
<evidence type="ECO:0000256" key="5">
    <source>
        <dbReference type="ARBA" id="ARBA00022759"/>
    </source>
</evidence>
<keyword evidence="2" id="KW-0548">Nucleotidyltransferase</keyword>
<accession>A0A218ULS0</accession>
<dbReference type="GO" id="GO:0035613">
    <property type="term" value="F:RNA stem-loop binding"/>
    <property type="evidence" value="ECO:0007669"/>
    <property type="project" value="TreeGrafter"/>
</dbReference>
<evidence type="ECO:0000259" key="11">
    <source>
        <dbReference type="PROSITE" id="PS50879"/>
    </source>
</evidence>
<feature type="compositionally biased region" description="Polar residues" evidence="9">
    <location>
        <begin position="149"/>
        <end position="162"/>
    </location>
</feature>
<dbReference type="PROSITE" id="PS50876">
    <property type="entry name" value="ZF_INTEGRASE"/>
    <property type="match status" value="1"/>
</dbReference>
<dbReference type="Gene3D" id="1.10.375.10">
    <property type="entry name" value="Human Immunodeficiency Virus Type 1 Capsid Protein"/>
    <property type="match status" value="1"/>
</dbReference>
<keyword evidence="1" id="KW-0808">Transferase</keyword>
<dbReference type="GO" id="GO:0016032">
    <property type="term" value="P:viral process"/>
    <property type="evidence" value="ECO:0007669"/>
    <property type="project" value="InterPro"/>
</dbReference>
<dbReference type="Gene3D" id="2.70.40.10">
    <property type="match status" value="1"/>
</dbReference>
<evidence type="ECO:0000313" key="12">
    <source>
        <dbReference type="EMBL" id="OWK54521.1"/>
    </source>
</evidence>
<dbReference type="Pfam" id="PF02022">
    <property type="entry name" value="Integrase_Zn"/>
    <property type="match status" value="1"/>
</dbReference>
<dbReference type="InterPro" id="IPR036397">
    <property type="entry name" value="RNaseH_sf"/>
</dbReference>
<comment type="caution">
    <text evidence="12">The sequence shown here is derived from an EMBL/GenBank/DDBJ whole genome shotgun (WGS) entry which is preliminary data.</text>
</comment>
<feature type="domain" description="Integrase-type" evidence="10">
    <location>
        <begin position="615"/>
        <end position="656"/>
    </location>
</feature>
<dbReference type="PANTHER" id="PTHR41694:SF3">
    <property type="entry name" value="RNA-DIRECTED DNA POLYMERASE-RELATED"/>
    <property type="match status" value="1"/>
</dbReference>
<dbReference type="PANTHER" id="PTHR41694">
    <property type="entry name" value="ENDOGENOUS RETROVIRUS GROUP K MEMBER POL PROTEIN"/>
    <property type="match status" value="1"/>
</dbReference>